<comment type="caution">
    <text evidence="1">The sequence shown here is derived from an EMBL/GenBank/DDBJ whole genome shotgun (WGS) entry which is preliminary data.</text>
</comment>
<dbReference type="InterPro" id="IPR023159">
    <property type="entry name" value="SO1590-like_sf"/>
</dbReference>
<gene>
    <name evidence="1" type="ORF">B1H18_09015</name>
</gene>
<organism evidence="1 2">
    <name type="scientific">Streptomyces tsukubensis</name>
    <dbReference type="NCBI Taxonomy" id="83656"/>
    <lineage>
        <taxon>Bacteria</taxon>
        <taxon>Bacillati</taxon>
        <taxon>Actinomycetota</taxon>
        <taxon>Actinomycetes</taxon>
        <taxon>Kitasatosporales</taxon>
        <taxon>Streptomycetaceae</taxon>
        <taxon>Streptomyces</taxon>
    </lineage>
</organism>
<evidence type="ECO:0008006" key="3">
    <source>
        <dbReference type="Google" id="ProtNLM"/>
    </source>
</evidence>
<reference evidence="1 2" key="1">
    <citation type="submission" date="2017-02" db="EMBL/GenBank/DDBJ databases">
        <title>Draft Genome Sequence of Streptomyces tsukubaensis F601, a Producer of the immunosuppressant tacrolimus FK506.</title>
        <authorList>
            <person name="Zong G."/>
            <person name="Zhong C."/>
            <person name="Fu J."/>
            <person name="Qin R."/>
            <person name="Cao G."/>
        </authorList>
    </citation>
    <scope>NUCLEOTIDE SEQUENCE [LARGE SCALE GENOMIC DNA]</scope>
    <source>
        <strain evidence="1 2">F601</strain>
    </source>
</reference>
<evidence type="ECO:0000313" key="2">
    <source>
        <dbReference type="Proteomes" id="UP000190539"/>
    </source>
</evidence>
<dbReference type="RefSeq" id="WP_077966467.1">
    <property type="nucleotide sequence ID" value="NZ_CP045178.1"/>
</dbReference>
<proteinExistence type="predicted"/>
<dbReference type="OrthoDB" id="7947478at2"/>
<dbReference type="SUPFAM" id="SSF159238">
    <property type="entry name" value="SO1590-like"/>
    <property type="match status" value="1"/>
</dbReference>
<evidence type="ECO:0000313" key="1">
    <source>
        <dbReference type="EMBL" id="OON81441.1"/>
    </source>
</evidence>
<dbReference type="Pfam" id="PF11528">
    <property type="entry name" value="DUF3224"/>
    <property type="match status" value="1"/>
</dbReference>
<sequence length="135" mass="14460">MPKQTDGHFAYADWEEEARGAHDTYPRLAHASVSNSFSGGVEAAKTSCEYVIVYVTETTGTFTGMESLTGTLDGRAGTFVVEERGSFDEEGTVRCAFEVVPGSGTGALTGLRGKGTFTAPRGERSIPYTFAYRLP</sequence>
<name>A0A1V4AC81_9ACTN</name>
<accession>A0A1V4AC81</accession>
<dbReference type="EMBL" id="MVFC01000004">
    <property type="protein sequence ID" value="OON81441.1"/>
    <property type="molecule type" value="Genomic_DNA"/>
</dbReference>
<dbReference type="AlphaFoldDB" id="A0A1V4AC81"/>
<dbReference type="Gene3D" id="2.40.350.10">
    <property type="entry name" value="SO1590-like"/>
    <property type="match status" value="1"/>
</dbReference>
<dbReference type="Proteomes" id="UP000190539">
    <property type="component" value="Unassembled WGS sequence"/>
</dbReference>
<keyword evidence="2" id="KW-1185">Reference proteome</keyword>
<protein>
    <recommendedName>
        <fullName evidence="3">DUF3224 domain-containing protein</fullName>
    </recommendedName>
</protein>
<dbReference type="STRING" id="83656.B1H18_09015"/>
<dbReference type="InterPro" id="IPR021607">
    <property type="entry name" value="DUF3224"/>
</dbReference>